<dbReference type="AlphaFoldDB" id="J0ZKS9"/>
<evidence type="ECO:0000256" key="2">
    <source>
        <dbReference type="ARBA" id="ARBA00022946"/>
    </source>
</evidence>
<dbReference type="RefSeq" id="WP_008039929.1">
    <property type="nucleotide sequence ID" value="NZ_JH725147.1"/>
</dbReference>
<dbReference type="Gene3D" id="3.30.2180.10">
    <property type="entry name" value="ATP12-like"/>
    <property type="match status" value="1"/>
</dbReference>
<keyword evidence="3" id="KW-0143">Chaperone</keyword>
<sequence>MREILNDTGENTFLKKAQNISQQSFVKRFYDNATVVPTDNGFAVLLDGKCVKTPGRKELIVPNQDLATHLSVEFNVQEDFIDPRKMSITRLVNTVIDGVADNREAVEEDILRFLASDLLFYRATSPKELVDRQTKLWDPIIDWFERKWGYHFVLSEGVMHVDQPRDAILTYGRLLRDIKSPFIIAALHNITTLSGSALLAMALYDKYITSDEAWKLAHLEEDWTIEHWGEDQEALKMRHNKRKDFDAAVLLLDLL</sequence>
<comment type="similarity">
    <text evidence="1">Belongs to the ATP12 family.</text>
</comment>
<dbReference type="Gene3D" id="1.10.3580.10">
    <property type="entry name" value="ATP12 ATPase"/>
    <property type="match status" value="1"/>
</dbReference>
<dbReference type="PANTHER" id="PTHR21013">
    <property type="entry name" value="ATP SYNTHASE MITOCHONDRIAL F1 COMPLEX ASSEMBLY FACTOR 2/ATP12 PROTEIN, MITOCHONDRIAL PRECURSOR"/>
    <property type="match status" value="1"/>
</dbReference>
<dbReference type="Pfam" id="PF07542">
    <property type="entry name" value="ATP12"/>
    <property type="match status" value="1"/>
</dbReference>
<dbReference type="InterPro" id="IPR011419">
    <property type="entry name" value="ATP12_ATP_synth-F1-assembly"/>
</dbReference>
<dbReference type="InterPro" id="IPR023335">
    <property type="entry name" value="ATP12_ortho_dom_sf"/>
</dbReference>
<dbReference type="PATRIC" id="fig|1094558.3.peg.1605"/>
<name>J0ZKS9_9HYPH</name>
<proteinExistence type="inferred from homology"/>
<organism evidence="4 5">
    <name type="scientific">Bartonella tamiae Th239</name>
    <dbReference type="NCBI Taxonomy" id="1094558"/>
    <lineage>
        <taxon>Bacteria</taxon>
        <taxon>Pseudomonadati</taxon>
        <taxon>Pseudomonadota</taxon>
        <taxon>Alphaproteobacteria</taxon>
        <taxon>Hyphomicrobiales</taxon>
        <taxon>Bartonellaceae</taxon>
        <taxon>Bartonella</taxon>
    </lineage>
</organism>
<keyword evidence="2" id="KW-0809">Transit peptide</keyword>
<protein>
    <recommendedName>
        <fullName evidence="6">ATP12 chaperone</fullName>
    </recommendedName>
</protein>
<dbReference type="InterPro" id="IPR042272">
    <property type="entry name" value="ATP12_ATP_synth-F1-assembly_N"/>
</dbReference>
<evidence type="ECO:0000256" key="3">
    <source>
        <dbReference type="ARBA" id="ARBA00023186"/>
    </source>
</evidence>
<reference evidence="4 5" key="1">
    <citation type="submission" date="2012-03" db="EMBL/GenBank/DDBJ databases">
        <title>The Genome Sequence of Bartonella tamiae Th239.</title>
        <authorList>
            <consortium name="The Broad Institute Genome Sequencing Platform"/>
            <consortium name="The Broad Institute Genome Sequencing Center for Infectious Disease"/>
            <person name="Feldgarden M."/>
            <person name="Kirby J."/>
            <person name="Kosoy M."/>
            <person name="Birtles R."/>
            <person name="Probert W.S."/>
            <person name="Chiaraviglio L."/>
            <person name="Young S.K."/>
            <person name="Zeng Q."/>
            <person name="Gargeya S."/>
            <person name="Fitzgerald M."/>
            <person name="Haas B."/>
            <person name="Abouelleil A."/>
            <person name="Alvarado L."/>
            <person name="Arachchi H.M."/>
            <person name="Berlin A."/>
            <person name="Chapman S.B."/>
            <person name="Gearin G."/>
            <person name="Goldberg J."/>
            <person name="Griggs A."/>
            <person name="Gujja S."/>
            <person name="Hansen M."/>
            <person name="Heiman D."/>
            <person name="Howarth C."/>
            <person name="Larimer J."/>
            <person name="Lui A."/>
            <person name="MacDonald P.J.P."/>
            <person name="McCowen C."/>
            <person name="Montmayeur A."/>
            <person name="Murphy C."/>
            <person name="Neiman D."/>
            <person name="Pearson M."/>
            <person name="Priest M."/>
            <person name="Roberts A."/>
            <person name="Saif S."/>
            <person name="Shea T."/>
            <person name="Sisk P."/>
            <person name="Stolte C."/>
            <person name="Sykes S."/>
            <person name="Wortman J."/>
            <person name="Nusbaum C."/>
            <person name="Birren B."/>
        </authorList>
    </citation>
    <scope>NUCLEOTIDE SEQUENCE [LARGE SCALE GENOMIC DNA]</scope>
    <source>
        <strain evidence="4 5">Th239</strain>
    </source>
</reference>
<dbReference type="STRING" id="1094558.ME5_01504"/>
<dbReference type="Proteomes" id="UP000008952">
    <property type="component" value="Unassembled WGS sequence"/>
</dbReference>
<evidence type="ECO:0000313" key="4">
    <source>
        <dbReference type="EMBL" id="EJF88953.1"/>
    </source>
</evidence>
<gene>
    <name evidence="4" type="ORF">ME5_01504</name>
</gene>
<accession>J0ZKS9</accession>
<dbReference type="SUPFAM" id="SSF160909">
    <property type="entry name" value="ATP12-like"/>
    <property type="match status" value="1"/>
</dbReference>
<evidence type="ECO:0000256" key="1">
    <source>
        <dbReference type="ARBA" id="ARBA00008231"/>
    </source>
</evidence>
<evidence type="ECO:0008006" key="6">
    <source>
        <dbReference type="Google" id="ProtNLM"/>
    </source>
</evidence>
<dbReference type="PANTHER" id="PTHR21013:SF10">
    <property type="entry name" value="ATP SYNTHASE MITOCHONDRIAL F1 COMPLEX ASSEMBLY FACTOR 2"/>
    <property type="match status" value="1"/>
</dbReference>
<dbReference type="EMBL" id="AIMB01000008">
    <property type="protein sequence ID" value="EJF88953.1"/>
    <property type="molecule type" value="Genomic_DNA"/>
</dbReference>
<dbReference type="GO" id="GO:0043461">
    <property type="term" value="P:proton-transporting ATP synthase complex assembly"/>
    <property type="evidence" value="ECO:0007669"/>
    <property type="project" value="InterPro"/>
</dbReference>
<dbReference type="OrthoDB" id="9797825at2"/>
<evidence type="ECO:0000313" key="5">
    <source>
        <dbReference type="Proteomes" id="UP000008952"/>
    </source>
</evidence>
<comment type="caution">
    <text evidence="4">The sequence shown here is derived from an EMBL/GenBank/DDBJ whole genome shotgun (WGS) entry which is preliminary data.</text>
</comment>
<dbReference type="HOGENOM" id="CLU_047893_3_0_5"/>
<dbReference type="eggNOG" id="COG5387">
    <property type="taxonomic scope" value="Bacteria"/>
</dbReference>
<keyword evidence="5" id="KW-1185">Reference proteome</keyword>